<feature type="transmembrane region" description="Helical" evidence="2">
    <location>
        <begin position="12"/>
        <end position="37"/>
    </location>
</feature>
<dbReference type="AlphaFoldDB" id="A0A2R6A6P4"/>
<feature type="transmembrane region" description="Helical" evidence="2">
    <location>
        <begin position="43"/>
        <end position="67"/>
    </location>
</feature>
<proteinExistence type="predicted"/>
<evidence type="ECO:0000256" key="1">
    <source>
        <dbReference type="SAM" id="MobiDB-lite"/>
    </source>
</evidence>
<dbReference type="Proteomes" id="UP000240569">
    <property type="component" value="Unassembled WGS sequence"/>
</dbReference>
<evidence type="ECO:0000313" key="4">
    <source>
        <dbReference type="Proteomes" id="UP000240569"/>
    </source>
</evidence>
<feature type="region of interest" description="Disordered" evidence="1">
    <location>
        <begin position="83"/>
        <end position="106"/>
    </location>
</feature>
<gene>
    <name evidence="3" type="ORF">B9Q02_12160</name>
</gene>
<keyword evidence="2" id="KW-1133">Transmembrane helix</keyword>
<keyword evidence="2" id="KW-0812">Transmembrane</keyword>
<dbReference type="EMBL" id="NEXD01000182">
    <property type="protein sequence ID" value="PSN82076.1"/>
    <property type="molecule type" value="Genomic_DNA"/>
</dbReference>
<evidence type="ECO:0000313" key="3">
    <source>
        <dbReference type="EMBL" id="PSN82076.1"/>
    </source>
</evidence>
<organism evidence="3 4">
    <name type="scientific">Candidatus Marsarchaeota G1 archaeon BE_D</name>
    <dbReference type="NCBI Taxonomy" id="1978156"/>
    <lineage>
        <taxon>Archaea</taxon>
        <taxon>Candidatus Marsarchaeota</taxon>
        <taxon>Candidatus Marsarchaeota group 1</taxon>
    </lineage>
</organism>
<name>A0A2R6A6P4_9ARCH</name>
<evidence type="ECO:0000256" key="2">
    <source>
        <dbReference type="SAM" id="Phobius"/>
    </source>
</evidence>
<reference evidence="3 4" key="1">
    <citation type="submission" date="2017-04" db="EMBL/GenBank/DDBJ databases">
        <title>Novel microbial lineages endemic to geothermal iron-oxide mats fill important gaps in the evolutionary history of Archaea.</title>
        <authorList>
            <person name="Jay Z.J."/>
            <person name="Beam J.P."/>
            <person name="Dlakic M."/>
            <person name="Rusch D.B."/>
            <person name="Kozubal M.A."/>
            <person name="Inskeep W.P."/>
        </authorList>
    </citation>
    <scope>NUCLEOTIDE SEQUENCE [LARGE SCALE GENOMIC DNA]</scope>
    <source>
        <strain evidence="3">BE_D</strain>
    </source>
</reference>
<protein>
    <submittedName>
        <fullName evidence="3">Uncharacterized protein</fullName>
    </submittedName>
</protein>
<keyword evidence="2" id="KW-0472">Membrane</keyword>
<sequence length="106" mass="11610">MCLYFEQTVAMRLFGVMGIIFLIIVNVFFAPILVFAVHSGNLLISSVAFASYIIAITSTVVFTIYFGNKSIREVSIMELIKSKSEGSKASNPPNLPNGVAKKESKE</sequence>
<accession>A0A2R6A6P4</accession>
<comment type="caution">
    <text evidence="3">The sequence shown here is derived from an EMBL/GenBank/DDBJ whole genome shotgun (WGS) entry which is preliminary data.</text>
</comment>